<evidence type="ECO:0000313" key="8">
    <source>
        <dbReference type="EMBL" id="WTQ77787.1"/>
    </source>
</evidence>
<proteinExistence type="inferred from homology"/>
<comment type="similarity">
    <text evidence="1 3 6">Belongs to the aldehyde dehydrogenase family.</text>
</comment>
<reference evidence="8" key="1">
    <citation type="submission" date="2022-10" db="EMBL/GenBank/DDBJ databases">
        <title>The complete genomes of actinobacterial strains from the NBC collection.</title>
        <authorList>
            <person name="Joergensen T.S."/>
            <person name="Alvarez Arevalo M."/>
            <person name="Sterndorff E.B."/>
            <person name="Faurdal D."/>
            <person name="Vuksanovic O."/>
            <person name="Mourched A.-S."/>
            <person name="Charusanti P."/>
            <person name="Shaw S."/>
            <person name="Blin K."/>
            <person name="Weber T."/>
        </authorList>
    </citation>
    <scope>NUCLEOTIDE SEQUENCE</scope>
    <source>
        <strain evidence="8">NBC_00148</strain>
    </source>
</reference>
<evidence type="ECO:0000256" key="2">
    <source>
        <dbReference type="ARBA" id="ARBA00023002"/>
    </source>
</evidence>
<dbReference type="Gene3D" id="3.40.309.10">
    <property type="entry name" value="Aldehyde Dehydrogenase, Chain A, domain 2"/>
    <property type="match status" value="1"/>
</dbReference>
<dbReference type="Gene3D" id="3.40.605.10">
    <property type="entry name" value="Aldehyde Dehydrogenase, Chain A, domain 1"/>
    <property type="match status" value="1"/>
</dbReference>
<dbReference type="InterPro" id="IPR029510">
    <property type="entry name" value="Ald_DH_CS_GLU"/>
</dbReference>
<dbReference type="InterPro" id="IPR016163">
    <property type="entry name" value="Ald_DH_C"/>
</dbReference>
<dbReference type="GO" id="GO:0005737">
    <property type="term" value="C:cytoplasm"/>
    <property type="evidence" value="ECO:0007669"/>
    <property type="project" value="TreeGrafter"/>
</dbReference>
<dbReference type="InterPro" id="IPR012394">
    <property type="entry name" value="Aldehyde_DH_NAD(P)"/>
</dbReference>
<dbReference type="InterPro" id="IPR016161">
    <property type="entry name" value="Ald_DH/histidinol_DH"/>
</dbReference>
<organism evidence="8">
    <name type="scientific">Streptomyces sp. NBC_00148</name>
    <dbReference type="NCBI Taxonomy" id="2903626"/>
    <lineage>
        <taxon>Bacteria</taxon>
        <taxon>Bacillati</taxon>
        <taxon>Actinomycetota</taxon>
        <taxon>Actinomycetes</taxon>
        <taxon>Kitasatosporales</taxon>
        <taxon>Streptomycetaceae</taxon>
        <taxon>Streptomyces</taxon>
    </lineage>
</organism>
<sequence>MTLTSPSTTPRAQVPEEGITADALRELLAAQQRAFLAEGPPSAAIRIDRIDRLTAALLEHADELTAALNADFGNRPEANSLSSDILGSMSDVTHVRENLEAWMADVEIPAAAAKGLPTHIQTRPKGVVGIIGPWNFPVSLVFQPAVEAFAAGNRIMIKFSEVPSRTAEVFARAVATRFPQDEAVVVRGGTDTSVAFSELPFDHLFFTGSPGVGRHVAAAAGRNLTPVTLELGGKNPVVVGPDADIQAAAERVSAARMMNGGQLCLCPDYVLVPEDKTEAFVDAFRTAMHAYFPAYRENPDVVTLVDDRNFARVKGLVDDARAKGAEVITMVPEDEQAALPDADTRRMPPTLLLGVTDEMTIAHEEVFGPVISVLPYETVREAIDYITAKPHPLAAYWYGEDTADFREFVRRTTSGGVTRNDMALHFGIEGAPFGGVGQSGSGAYHGKVGFDTLSHQRTITQSALPFGVAPSAMPPFTAEKRDQLRGAVAQALATVRKQLGESD</sequence>
<evidence type="ECO:0000256" key="5">
    <source>
        <dbReference type="PROSITE-ProRule" id="PRU10007"/>
    </source>
</evidence>
<gene>
    <name evidence="8" type="ORF">OG222_33655</name>
</gene>
<dbReference type="AlphaFoldDB" id="A0AAU1M2W3"/>
<dbReference type="PIRSF" id="PIRSF036492">
    <property type="entry name" value="ALDH"/>
    <property type="match status" value="1"/>
</dbReference>
<evidence type="ECO:0000256" key="4">
    <source>
        <dbReference type="PIRSR" id="PIRSR036492-1"/>
    </source>
</evidence>
<dbReference type="EMBL" id="CP108169">
    <property type="protein sequence ID" value="WTQ77787.1"/>
    <property type="molecule type" value="Genomic_DNA"/>
</dbReference>
<dbReference type="PANTHER" id="PTHR43570:SF16">
    <property type="entry name" value="ALDEHYDE DEHYDROGENASE TYPE III, ISOFORM Q"/>
    <property type="match status" value="1"/>
</dbReference>
<keyword evidence="2 3" id="KW-0560">Oxidoreductase</keyword>
<name>A0AAU1M2W3_9ACTN</name>
<evidence type="ECO:0000256" key="3">
    <source>
        <dbReference type="PIRNR" id="PIRNR036492"/>
    </source>
</evidence>
<dbReference type="InterPro" id="IPR015590">
    <property type="entry name" value="Aldehyde_DH_dom"/>
</dbReference>
<dbReference type="GO" id="GO:0004029">
    <property type="term" value="F:aldehyde dehydrogenase (NAD+) activity"/>
    <property type="evidence" value="ECO:0007669"/>
    <property type="project" value="TreeGrafter"/>
</dbReference>
<evidence type="ECO:0000256" key="1">
    <source>
        <dbReference type="ARBA" id="ARBA00009986"/>
    </source>
</evidence>
<dbReference type="SUPFAM" id="SSF53720">
    <property type="entry name" value="ALDH-like"/>
    <property type="match status" value="1"/>
</dbReference>
<feature type="active site" evidence="4 5">
    <location>
        <position position="230"/>
    </location>
</feature>
<dbReference type="Pfam" id="PF00171">
    <property type="entry name" value="Aldedh"/>
    <property type="match status" value="1"/>
</dbReference>
<evidence type="ECO:0000256" key="6">
    <source>
        <dbReference type="RuleBase" id="RU003345"/>
    </source>
</evidence>
<protein>
    <recommendedName>
        <fullName evidence="3">Aldehyde dehydrogenase</fullName>
    </recommendedName>
</protein>
<dbReference type="PROSITE" id="PS00687">
    <property type="entry name" value="ALDEHYDE_DEHYDR_GLU"/>
    <property type="match status" value="1"/>
</dbReference>
<dbReference type="GO" id="GO:0006081">
    <property type="term" value="P:aldehyde metabolic process"/>
    <property type="evidence" value="ECO:0007669"/>
    <property type="project" value="InterPro"/>
</dbReference>
<evidence type="ECO:0000259" key="7">
    <source>
        <dbReference type="Pfam" id="PF00171"/>
    </source>
</evidence>
<accession>A0AAU1M2W3</accession>
<feature type="domain" description="Aldehyde dehydrogenase" evidence="7">
    <location>
        <begin position="20"/>
        <end position="458"/>
    </location>
</feature>
<dbReference type="InterPro" id="IPR016162">
    <property type="entry name" value="Ald_DH_N"/>
</dbReference>
<dbReference type="PANTHER" id="PTHR43570">
    <property type="entry name" value="ALDEHYDE DEHYDROGENASE"/>
    <property type="match status" value="1"/>
</dbReference>
<feature type="active site" evidence="4">
    <location>
        <position position="264"/>
    </location>
</feature>